<feature type="transmembrane region" description="Helical" evidence="1">
    <location>
        <begin position="6"/>
        <end position="24"/>
    </location>
</feature>
<keyword evidence="1" id="KW-1133">Transmembrane helix</keyword>
<evidence type="ECO:0000313" key="2">
    <source>
        <dbReference type="EMBL" id="VEA39992.1"/>
    </source>
</evidence>
<sequence>MSKFWFLLYLSICWLWFFNFFKYLTFNIVEPANNIENFHIWHISFNIGEVRNTIESYEYQCVTFSILVIKVFISELKSVISVFNTADINTFPS</sequence>
<evidence type="ECO:0000313" key="3">
    <source>
        <dbReference type="Proteomes" id="UP000277214"/>
    </source>
</evidence>
<name>A0A3S4HFL7_SALET</name>
<proteinExistence type="predicted"/>
<keyword evidence="1" id="KW-0472">Membrane</keyword>
<reference evidence="2 3" key="1">
    <citation type="submission" date="2018-12" db="EMBL/GenBank/DDBJ databases">
        <authorList>
            <consortium name="Pathogen Informatics"/>
        </authorList>
    </citation>
    <scope>NUCLEOTIDE SEQUENCE [LARGE SCALE GENOMIC DNA]</scope>
    <source>
        <strain evidence="2 3">NCTC8272</strain>
    </source>
</reference>
<keyword evidence="1" id="KW-0812">Transmembrane</keyword>
<organism evidence="2 3">
    <name type="scientific">Salmonella enterica I</name>
    <dbReference type="NCBI Taxonomy" id="59201"/>
    <lineage>
        <taxon>Bacteria</taxon>
        <taxon>Pseudomonadati</taxon>
        <taxon>Pseudomonadota</taxon>
        <taxon>Gammaproteobacteria</taxon>
        <taxon>Enterobacterales</taxon>
        <taxon>Enterobacteriaceae</taxon>
        <taxon>Salmonella</taxon>
    </lineage>
</organism>
<accession>A0A3S4HFL7</accession>
<gene>
    <name evidence="2" type="ORF">NCTC8272_03324</name>
</gene>
<evidence type="ECO:0000256" key="1">
    <source>
        <dbReference type="SAM" id="Phobius"/>
    </source>
</evidence>
<dbReference type="Proteomes" id="UP000277214">
    <property type="component" value="Chromosome 1"/>
</dbReference>
<dbReference type="AlphaFoldDB" id="A0A3S4HFL7"/>
<dbReference type="EMBL" id="LR134149">
    <property type="protein sequence ID" value="VEA39992.1"/>
    <property type="molecule type" value="Genomic_DNA"/>
</dbReference>
<protein>
    <submittedName>
        <fullName evidence="2">Uncharacterized protein</fullName>
    </submittedName>
</protein>